<comment type="caution">
    <text evidence="2">The sequence shown here is derived from an EMBL/GenBank/DDBJ whole genome shotgun (WGS) entry which is preliminary data.</text>
</comment>
<dbReference type="RefSeq" id="WP_251490112.1">
    <property type="nucleotide sequence ID" value="NZ_CAJSLV010000053.1"/>
</dbReference>
<dbReference type="Proteomes" id="UP001152519">
    <property type="component" value="Unassembled WGS sequence"/>
</dbReference>
<evidence type="ECO:0000313" key="3">
    <source>
        <dbReference type="Proteomes" id="UP001152519"/>
    </source>
</evidence>
<organism evidence="2 3">
    <name type="scientific">Actinacidiphila cocklensis</name>
    <dbReference type="NCBI Taxonomy" id="887465"/>
    <lineage>
        <taxon>Bacteria</taxon>
        <taxon>Bacillati</taxon>
        <taxon>Actinomycetota</taxon>
        <taxon>Actinomycetes</taxon>
        <taxon>Kitasatosporales</taxon>
        <taxon>Streptomycetaceae</taxon>
        <taxon>Actinacidiphila</taxon>
    </lineage>
</organism>
<reference evidence="2" key="1">
    <citation type="submission" date="2021-05" db="EMBL/GenBank/DDBJ databases">
        <authorList>
            <person name="Arsene-Ploetze F."/>
        </authorList>
    </citation>
    <scope>NUCLEOTIDE SEQUENCE</scope>
    <source>
        <strain evidence="2">DSM 42138</strain>
    </source>
</reference>
<protein>
    <submittedName>
        <fullName evidence="2">Uncharacterized protein</fullName>
    </submittedName>
</protein>
<sequence>MTEESDGGTAAVRWGLIIDEMRPMREHHEPRVLEEFTGTRQEALARLGQLVDEYVAYNPYDTARIRIYRTADGFLHVRDRGGMWSQGIRFWVGELVSDTNDAKEAAAAEKRAAKEAKAAERRARRERRRMPVEDDIEEDVQDGAEDVGGG</sequence>
<keyword evidence="3" id="KW-1185">Reference proteome</keyword>
<name>A0A9W4DU85_9ACTN</name>
<accession>A0A9W4DU85</accession>
<proteinExistence type="predicted"/>
<feature type="compositionally biased region" description="Acidic residues" evidence="1">
    <location>
        <begin position="133"/>
        <end position="150"/>
    </location>
</feature>
<dbReference type="AlphaFoldDB" id="A0A9W4DU85"/>
<dbReference type="EMBL" id="CAJSLV010000053">
    <property type="protein sequence ID" value="CAG6394062.1"/>
    <property type="molecule type" value="Genomic_DNA"/>
</dbReference>
<evidence type="ECO:0000256" key="1">
    <source>
        <dbReference type="SAM" id="MobiDB-lite"/>
    </source>
</evidence>
<evidence type="ECO:0000313" key="2">
    <source>
        <dbReference type="EMBL" id="CAG6394062.1"/>
    </source>
</evidence>
<feature type="region of interest" description="Disordered" evidence="1">
    <location>
        <begin position="106"/>
        <end position="150"/>
    </location>
</feature>
<feature type="compositionally biased region" description="Basic and acidic residues" evidence="1">
    <location>
        <begin position="106"/>
        <end position="123"/>
    </location>
</feature>
<gene>
    <name evidence="2" type="ORF">SCOCK_240014</name>
</gene>